<accession>A0A836C0K6</accession>
<proteinExistence type="predicted"/>
<evidence type="ECO:0000313" key="3">
    <source>
        <dbReference type="EMBL" id="KAG2494574.1"/>
    </source>
</evidence>
<dbReference type="Proteomes" id="UP000612055">
    <property type="component" value="Unassembled WGS sequence"/>
</dbReference>
<feature type="compositionally biased region" description="Acidic residues" evidence="2">
    <location>
        <begin position="390"/>
        <end position="407"/>
    </location>
</feature>
<evidence type="ECO:0000313" key="4">
    <source>
        <dbReference type="Proteomes" id="UP000612055"/>
    </source>
</evidence>
<dbReference type="Gene3D" id="3.80.10.10">
    <property type="entry name" value="Ribonuclease Inhibitor"/>
    <property type="match status" value="1"/>
</dbReference>
<feature type="region of interest" description="Disordered" evidence="2">
    <location>
        <begin position="307"/>
        <end position="429"/>
    </location>
</feature>
<gene>
    <name evidence="3" type="ORF">HYH03_007340</name>
</gene>
<dbReference type="SUPFAM" id="SSF52047">
    <property type="entry name" value="RNI-like"/>
    <property type="match status" value="1"/>
</dbReference>
<evidence type="ECO:0000256" key="2">
    <source>
        <dbReference type="SAM" id="MobiDB-lite"/>
    </source>
</evidence>
<protein>
    <submittedName>
        <fullName evidence="3">Uncharacterized protein</fullName>
    </submittedName>
</protein>
<feature type="compositionally biased region" description="Gly residues" evidence="2">
    <location>
        <begin position="346"/>
        <end position="369"/>
    </location>
</feature>
<name>A0A836C0K6_9CHLO</name>
<keyword evidence="4" id="KW-1185">Reference proteome</keyword>
<reference evidence="3" key="1">
    <citation type="journal article" date="2020" name="bioRxiv">
        <title>Comparative genomics of Chlamydomonas.</title>
        <authorList>
            <person name="Craig R.J."/>
            <person name="Hasan A.R."/>
            <person name="Ness R.W."/>
            <person name="Keightley P.D."/>
        </authorList>
    </citation>
    <scope>NUCLEOTIDE SEQUENCE</scope>
    <source>
        <strain evidence="3">CCAP 11/70</strain>
    </source>
</reference>
<comment type="subcellular location">
    <subcellularLocation>
        <location evidence="1">Cytoplasm</location>
        <location evidence="1">Cytoskeleton</location>
        <location evidence="1">Cilium axoneme</location>
    </subcellularLocation>
</comment>
<evidence type="ECO:0000256" key="1">
    <source>
        <dbReference type="ARBA" id="ARBA00004430"/>
    </source>
</evidence>
<dbReference type="AlphaFoldDB" id="A0A836C0K6"/>
<dbReference type="InterPro" id="IPR032675">
    <property type="entry name" value="LRR_dom_sf"/>
</dbReference>
<sequence length="626" mass="64849">MLRPEAVASLLQLLAAGLPGLKLTECRMPPELWSALPSASALTSLSLSWHRGALEAAHVSTLASLTQLRSLELGMGCLGELVPMLIGPLTELTHLKLSWRSGRKKDAEGPASLEAFAHLPRLVDVDLSGCDGEMEVRGLERLTVLTRLQVPSLITQRGADRTSWRWRNVYYDIGDADTDPPEPQGPAPPLPLPPGLQELWVWGVMSVGVMSSLRPATAGLPKVSVGGTACTIMREDVLLSLIPGAHVSPDHDLLPEAAEALVAAAAFLAGRLVSYGDGLRRFAPAPLLPVGAAAWILDGLISSDDGGMADNLTSDDEESGEDSSGGSDSGSEEGGVGSHGDAPGPSRGGTGPSGIGDGPSSGGAGGAAGPGKRHSPTCADLAPLGCAAEGPDEMGSEETGGSEEDEGPGASGRDGESGEGEASDGGWGEAPRHARWLRALGALQPNKLVLRSIGLAPPDLAVIADSMPGLQHLSLQAGVFSFPALTCLGRLPRLRMLNLCVEHMWSEGEPVPVAATAGQLIELFTAAAATATAAAATAASDGQAGPSSAGAAAGAEVFRLSDCTWGRDSEYDEFWKRVPAGLLVEIEFNCDSDVSEDLYILQERVNKLVKQRGLPSILELRPTNYC</sequence>
<comment type="caution">
    <text evidence="3">The sequence shown here is derived from an EMBL/GenBank/DDBJ whole genome shotgun (WGS) entry which is preliminary data.</text>
</comment>
<dbReference type="GO" id="GO:0005930">
    <property type="term" value="C:axoneme"/>
    <property type="evidence" value="ECO:0007669"/>
    <property type="project" value="UniProtKB-SubCell"/>
</dbReference>
<organism evidence="3 4">
    <name type="scientific">Edaphochlamys debaryana</name>
    <dbReference type="NCBI Taxonomy" id="47281"/>
    <lineage>
        <taxon>Eukaryota</taxon>
        <taxon>Viridiplantae</taxon>
        <taxon>Chlorophyta</taxon>
        <taxon>core chlorophytes</taxon>
        <taxon>Chlorophyceae</taxon>
        <taxon>CS clade</taxon>
        <taxon>Chlamydomonadales</taxon>
        <taxon>Chlamydomonadales incertae sedis</taxon>
        <taxon>Edaphochlamys</taxon>
    </lineage>
</organism>
<dbReference type="EMBL" id="JAEHOE010000030">
    <property type="protein sequence ID" value="KAG2494574.1"/>
    <property type="molecule type" value="Genomic_DNA"/>
</dbReference>